<accession>A0ABU0MCJ7</accession>
<evidence type="ECO:0000256" key="1">
    <source>
        <dbReference type="PROSITE-ProRule" id="PRU00464"/>
    </source>
</evidence>
<dbReference type="PIRSF" id="PIRSF000714">
    <property type="entry name" value="HIT"/>
    <property type="match status" value="1"/>
</dbReference>
<comment type="caution">
    <text evidence="1">Lacks conserved residue(s) required for the propagation of feature annotation.</text>
</comment>
<dbReference type="Gene3D" id="3.30.428.10">
    <property type="entry name" value="HIT-like"/>
    <property type="match status" value="1"/>
</dbReference>
<organism evidence="3 4">
    <name type="scientific">Kaistia geumhonensis</name>
    <dbReference type="NCBI Taxonomy" id="410839"/>
    <lineage>
        <taxon>Bacteria</taxon>
        <taxon>Pseudomonadati</taxon>
        <taxon>Pseudomonadota</taxon>
        <taxon>Alphaproteobacteria</taxon>
        <taxon>Hyphomicrobiales</taxon>
        <taxon>Kaistiaceae</taxon>
        <taxon>Kaistia</taxon>
    </lineage>
</organism>
<sequence>MPEFAVDPRILADSVAVGDLALCHVRLMDDARFPWLLLLPRRVGLTELTELAAPDVAMAMEEVRLAADALRAELPFAKLNIAAIGNVVSQLHIHVIGRSPDDVAWPDPVWTYRPRTPRDAGESARIAGLLRRRIIGAT</sequence>
<comment type="caution">
    <text evidence="3">The sequence shown here is derived from an EMBL/GenBank/DDBJ whole genome shotgun (WGS) entry which is preliminary data.</text>
</comment>
<feature type="domain" description="HIT" evidence="2">
    <location>
        <begin position="36"/>
        <end position="105"/>
    </location>
</feature>
<keyword evidence="3" id="KW-0378">Hydrolase</keyword>
<evidence type="ECO:0000313" key="4">
    <source>
        <dbReference type="Proteomes" id="UP001223743"/>
    </source>
</evidence>
<protein>
    <submittedName>
        <fullName evidence="3">Diadenosine tetraphosphate (Ap4A) HIT family hydrolase</fullName>
    </submittedName>
</protein>
<reference evidence="3 4" key="1">
    <citation type="submission" date="2023-07" db="EMBL/GenBank/DDBJ databases">
        <title>Genomic Encyclopedia of Type Strains, Phase IV (KMG-IV): sequencing the most valuable type-strain genomes for metagenomic binning, comparative biology and taxonomic classification.</title>
        <authorList>
            <person name="Goeker M."/>
        </authorList>
    </citation>
    <scope>NUCLEOTIDE SEQUENCE [LARGE SCALE GENOMIC DNA]</scope>
    <source>
        <strain evidence="3 4">B1-1</strain>
    </source>
</reference>
<keyword evidence="4" id="KW-1185">Reference proteome</keyword>
<dbReference type="RefSeq" id="WP_266284310.1">
    <property type="nucleotide sequence ID" value="NZ_JAPKNF010000004.1"/>
</dbReference>
<evidence type="ECO:0000313" key="3">
    <source>
        <dbReference type="EMBL" id="MDQ0518676.1"/>
    </source>
</evidence>
<dbReference type="GO" id="GO:0016787">
    <property type="term" value="F:hydrolase activity"/>
    <property type="evidence" value="ECO:0007669"/>
    <property type="project" value="UniProtKB-KW"/>
</dbReference>
<dbReference type="Proteomes" id="UP001223743">
    <property type="component" value="Unassembled WGS sequence"/>
</dbReference>
<dbReference type="InterPro" id="IPR011146">
    <property type="entry name" value="HIT-like"/>
</dbReference>
<proteinExistence type="predicted"/>
<dbReference type="SUPFAM" id="SSF54197">
    <property type="entry name" value="HIT-like"/>
    <property type="match status" value="1"/>
</dbReference>
<evidence type="ECO:0000259" key="2">
    <source>
        <dbReference type="PROSITE" id="PS51084"/>
    </source>
</evidence>
<dbReference type="Pfam" id="PF01230">
    <property type="entry name" value="HIT"/>
    <property type="match status" value="1"/>
</dbReference>
<dbReference type="InterPro" id="IPR026026">
    <property type="entry name" value="HIT_Hint"/>
</dbReference>
<gene>
    <name evidence="3" type="ORF">QO015_004289</name>
</gene>
<dbReference type="EMBL" id="JAUSWJ010000001">
    <property type="protein sequence ID" value="MDQ0518676.1"/>
    <property type="molecule type" value="Genomic_DNA"/>
</dbReference>
<dbReference type="InterPro" id="IPR036265">
    <property type="entry name" value="HIT-like_sf"/>
</dbReference>
<dbReference type="PROSITE" id="PS51084">
    <property type="entry name" value="HIT_2"/>
    <property type="match status" value="1"/>
</dbReference>
<name>A0ABU0MCJ7_9HYPH</name>